<evidence type="ECO:0000313" key="1">
    <source>
        <dbReference type="EMBL" id="GMH15548.1"/>
    </source>
</evidence>
<dbReference type="Proteomes" id="UP001279734">
    <property type="component" value="Unassembled WGS sequence"/>
</dbReference>
<reference evidence="1" key="1">
    <citation type="submission" date="2023-05" db="EMBL/GenBank/DDBJ databases">
        <title>Nepenthes gracilis genome sequencing.</title>
        <authorList>
            <person name="Fukushima K."/>
        </authorList>
    </citation>
    <scope>NUCLEOTIDE SEQUENCE</scope>
    <source>
        <strain evidence="1">SING2019-196</strain>
    </source>
</reference>
<organism evidence="1 2">
    <name type="scientific">Nepenthes gracilis</name>
    <name type="common">Slender pitcher plant</name>
    <dbReference type="NCBI Taxonomy" id="150966"/>
    <lineage>
        <taxon>Eukaryota</taxon>
        <taxon>Viridiplantae</taxon>
        <taxon>Streptophyta</taxon>
        <taxon>Embryophyta</taxon>
        <taxon>Tracheophyta</taxon>
        <taxon>Spermatophyta</taxon>
        <taxon>Magnoliopsida</taxon>
        <taxon>eudicotyledons</taxon>
        <taxon>Gunneridae</taxon>
        <taxon>Pentapetalae</taxon>
        <taxon>Caryophyllales</taxon>
        <taxon>Nepenthaceae</taxon>
        <taxon>Nepenthes</taxon>
    </lineage>
</organism>
<gene>
    <name evidence="1" type="ORF">Nepgr_017389</name>
</gene>
<dbReference type="AlphaFoldDB" id="A0AAD3SQA9"/>
<accession>A0AAD3SQA9</accession>
<keyword evidence="2" id="KW-1185">Reference proteome</keyword>
<evidence type="ECO:0000313" key="2">
    <source>
        <dbReference type="Proteomes" id="UP001279734"/>
    </source>
</evidence>
<name>A0AAD3SQA9_NEPGR</name>
<dbReference type="EMBL" id="BSYO01000015">
    <property type="protein sequence ID" value="GMH15548.1"/>
    <property type="molecule type" value="Genomic_DNA"/>
</dbReference>
<sequence length="252" mass="27574">MEVPHASTAVECIDDLAVENSTSIGCSLCCWYWLYAAGAKAIDAARLIVMQYGMLNVGVLLCELKHVLVFLIPKALFFCWFACCCSDMGCVAWSCKMLFAGCRSAATDDFADSVADAPATKHCTRAQPNNPAPGIPGLTRQSTYKAKNNQLQPIQCSKGHTNLLITSTGTLQLLEGAAQPIREQQLTINAEWEQIARQHSTIHFRSKNQQQKLQHTTFHQKDLQISERPSAVIQPAPVDEAQQIGPSPDIAS</sequence>
<protein>
    <submittedName>
        <fullName evidence="1">Uncharacterized protein</fullName>
    </submittedName>
</protein>
<comment type="caution">
    <text evidence="1">The sequence shown here is derived from an EMBL/GenBank/DDBJ whole genome shotgun (WGS) entry which is preliminary data.</text>
</comment>
<proteinExistence type="predicted"/>